<feature type="transmembrane region" description="Helical" evidence="1">
    <location>
        <begin position="12"/>
        <end position="30"/>
    </location>
</feature>
<keyword evidence="1" id="KW-0472">Membrane</keyword>
<evidence type="ECO:0000313" key="3">
    <source>
        <dbReference type="Proteomes" id="UP000886687"/>
    </source>
</evidence>
<gene>
    <name evidence="2" type="ORF">JAZ04_07385</name>
</gene>
<organism evidence="2 3">
    <name type="scientific">Candidatus Thiodiazotropha lotti</name>
    <dbReference type="NCBI Taxonomy" id="2792787"/>
    <lineage>
        <taxon>Bacteria</taxon>
        <taxon>Pseudomonadati</taxon>
        <taxon>Pseudomonadota</taxon>
        <taxon>Gammaproteobacteria</taxon>
        <taxon>Chromatiales</taxon>
        <taxon>Sedimenticolaceae</taxon>
        <taxon>Candidatus Thiodiazotropha</taxon>
    </lineage>
</organism>
<dbReference type="Proteomes" id="UP000886687">
    <property type="component" value="Unassembled WGS sequence"/>
</dbReference>
<reference evidence="2" key="1">
    <citation type="journal article" date="2021" name="Proc. Natl. Acad. Sci. U.S.A.">
        <title>Global biogeography of chemosynthetic symbionts reveals both localized and globally distributed symbiont groups. .</title>
        <authorList>
            <person name="Osvatic J.T."/>
            <person name="Wilkins L.G.E."/>
            <person name="Leibrecht L."/>
            <person name="Leray M."/>
            <person name="Zauner S."/>
            <person name="Polzin J."/>
            <person name="Camacho Y."/>
            <person name="Gros O."/>
            <person name="van Gils J.A."/>
            <person name="Eisen J.A."/>
            <person name="Petersen J.M."/>
            <person name="Yuen B."/>
        </authorList>
    </citation>
    <scope>NUCLEOTIDE SEQUENCE</scope>
    <source>
        <strain evidence="2">MAGL173</strain>
    </source>
</reference>
<keyword evidence="1" id="KW-0812">Transmembrane</keyword>
<dbReference type="EMBL" id="JAEPDI010000003">
    <property type="protein sequence ID" value="MCG7938665.1"/>
    <property type="molecule type" value="Genomic_DNA"/>
</dbReference>
<dbReference type="AlphaFoldDB" id="A0A9E4K3C3"/>
<keyword evidence="1" id="KW-1133">Transmembrane helix</keyword>
<comment type="caution">
    <text evidence="2">The sequence shown here is derived from an EMBL/GenBank/DDBJ whole genome shotgun (WGS) entry which is preliminary data.</text>
</comment>
<accession>A0A9E4K3C3</accession>
<evidence type="ECO:0000313" key="2">
    <source>
        <dbReference type="EMBL" id="MCG7938665.1"/>
    </source>
</evidence>
<evidence type="ECO:0000256" key="1">
    <source>
        <dbReference type="SAM" id="Phobius"/>
    </source>
</evidence>
<protein>
    <submittedName>
        <fullName evidence="2">Uncharacterized protein</fullName>
    </submittedName>
</protein>
<name>A0A9E4K3C3_9GAMM</name>
<proteinExistence type="predicted"/>
<sequence length="557" mass="63331">MERIRSPLLITLYALVGKWLAAILFSYFLLSNSLAADLPSGWQQQYDSAKHAQVFRPQDPNADILIKYYPKESMDTSDISDWLGIRVSSRKAPNGEWQGDAEVVRDTANYAHALRRFKRHDGELRELHAVAVTADRDQVRLAIMIKAQNDPNKNLIKQGFQILTNIYNVEKNAAVNEGRKKELETNPPKIKGMKLGGRIKAGRYVGSKTWDDEVRSLYEVVLYESGEYEFTGGYDESGHFVYSQANGRLNLVDDFYNSSYRADENFCVYGFNQSLELPMIYARDGNHRYRLRWAGPVDRLSPRQRKQLKSLKRADDPGYQYVTEPGQGVSNDQIETILYTYEDVYNYGGYKTEEAIYLLMKDGRVRDGLPVAPARLDVAKSRSREPGRWGWWKKDDDGYRFSWNIEQKHFKAPSGRQIRSLPIPAGTRLSGDWGSSSSFVSLDFSDVSFWGVYLDDNGRFKRYRRNTKQAGGSMGVGPLVTAHSADEFSAVNIIGNTVGGGSSTRRPPNKNRIGSYEFDGYTLVLKYDSGVVKYLPTFALNERFSGIWFEGGYLSKK</sequence>